<dbReference type="Pfam" id="PF00636">
    <property type="entry name" value="Ribonuclease_3"/>
    <property type="match status" value="1"/>
</dbReference>
<evidence type="ECO:0000259" key="2">
    <source>
        <dbReference type="Pfam" id="PF00636"/>
    </source>
</evidence>
<dbReference type="InterPro" id="IPR000999">
    <property type="entry name" value="RNase_III_dom"/>
</dbReference>
<evidence type="ECO:0000256" key="1">
    <source>
        <dbReference type="SAM" id="MobiDB-lite"/>
    </source>
</evidence>
<feature type="compositionally biased region" description="Basic residues" evidence="1">
    <location>
        <begin position="1"/>
        <end position="10"/>
    </location>
</feature>
<feature type="compositionally biased region" description="Pro residues" evidence="1">
    <location>
        <begin position="22"/>
        <end position="32"/>
    </location>
</feature>
<reference evidence="3 4" key="1">
    <citation type="journal article" date="2016" name="Mol. Biol. Evol.">
        <title>Comparative Genomics of Early-Diverging Mushroom-Forming Fungi Provides Insights into the Origins of Lignocellulose Decay Capabilities.</title>
        <authorList>
            <person name="Nagy L.G."/>
            <person name="Riley R."/>
            <person name="Tritt A."/>
            <person name="Adam C."/>
            <person name="Daum C."/>
            <person name="Floudas D."/>
            <person name="Sun H."/>
            <person name="Yadav J.S."/>
            <person name="Pangilinan J."/>
            <person name="Larsson K.H."/>
            <person name="Matsuura K."/>
            <person name="Barry K."/>
            <person name="Labutti K."/>
            <person name="Kuo R."/>
            <person name="Ohm R.A."/>
            <person name="Bhattacharya S.S."/>
            <person name="Shirouzu T."/>
            <person name="Yoshinaga Y."/>
            <person name="Martin F.M."/>
            <person name="Grigoriev I.V."/>
            <person name="Hibbett D.S."/>
        </authorList>
    </citation>
    <scope>NUCLEOTIDE SEQUENCE [LARGE SCALE GENOMIC DNA]</scope>
    <source>
        <strain evidence="3 4">HHB9708</strain>
    </source>
</reference>
<dbReference type="Proteomes" id="UP000076722">
    <property type="component" value="Unassembled WGS sequence"/>
</dbReference>
<feature type="compositionally biased region" description="Polar residues" evidence="1">
    <location>
        <begin position="571"/>
        <end position="581"/>
    </location>
</feature>
<proteinExistence type="predicted"/>
<accession>A0A164Y420</accession>
<sequence>MHPLRRKRSNLQRTASSSSPSTQPPPPPPLPSPLLEIVNNCCVGTPGNNDFLELIGDRCVGVLAADITGRRYVRNQRRQRLARAALCTNDLLGRLTHTLSLHTTASFPPPTHALISAYSPTSSQHPPKPLADLFESYIGAIYKIQGLVGVYAWLYKYFDWLEVDVWDDLNEKLGRDADYGGEGERWNDPVFVDNTNYDPARHLFLPRDKSKESSELDQSWISSFIRHTRHSISSSSSALFTRVDLLDLPEFKFEDGGVLLMEPHSMRLEMGECLLNFWIVDLMMGEWPWYEYSISGAPHLATLITRIIRSTPVLASLARAIKLSQYIPPSNCEDICLAQAFVAFLGRFYENLHGANDDVLEEGREFLRGIVRECHDLVIRNKRNIPIMPESCLPPKWAHHATQIRSDSTTIEHVIRRVQSMSLSGSRQRVSSFTSPHPNPSPSRTQMYQISAEKSQEVFDCLEEVLKRFDDTLQNSAQASPAPSTLPSRAPSPSPSLKSLKTPSPPRPNVSNASSNLEKKIPALPLVSSSTKPKTIEEICKSSPLSTPVKSAAGAAASRAEPSPTPKLKTKASNSKLSTSMGKAMDKIIAPFKIPQLPSKSSPSSSSSDSQSSSTKPETRPEFTSDTSKNSKKKDISWSNLKKGFGLSKDGFKVPELPSRKKTQPLNSPSNLNSTLESAKGGLLPGLNKFGKRGGESGMGGIGMWKSVSVVDLGEKSYYH</sequence>
<feature type="compositionally biased region" description="Polar residues" evidence="1">
    <location>
        <begin position="664"/>
        <end position="677"/>
    </location>
</feature>
<feature type="region of interest" description="Disordered" evidence="1">
    <location>
        <begin position="544"/>
        <end position="685"/>
    </location>
</feature>
<organism evidence="3 4">
    <name type="scientific">Sistotremastrum niveocremeum HHB9708</name>
    <dbReference type="NCBI Taxonomy" id="1314777"/>
    <lineage>
        <taxon>Eukaryota</taxon>
        <taxon>Fungi</taxon>
        <taxon>Dikarya</taxon>
        <taxon>Basidiomycota</taxon>
        <taxon>Agaricomycotina</taxon>
        <taxon>Agaricomycetes</taxon>
        <taxon>Sistotremastrales</taxon>
        <taxon>Sistotremastraceae</taxon>
        <taxon>Sertulicium</taxon>
        <taxon>Sertulicium niveocremeum</taxon>
    </lineage>
</organism>
<dbReference type="GO" id="GO:0006396">
    <property type="term" value="P:RNA processing"/>
    <property type="evidence" value="ECO:0007669"/>
    <property type="project" value="InterPro"/>
</dbReference>
<dbReference type="Gene3D" id="1.10.1520.10">
    <property type="entry name" value="Ribonuclease III domain"/>
    <property type="match status" value="1"/>
</dbReference>
<feature type="compositionally biased region" description="Low complexity" evidence="1">
    <location>
        <begin position="599"/>
        <end position="614"/>
    </location>
</feature>
<dbReference type="GO" id="GO:0004525">
    <property type="term" value="F:ribonuclease III activity"/>
    <property type="evidence" value="ECO:0007669"/>
    <property type="project" value="InterPro"/>
</dbReference>
<feature type="region of interest" description="Disordered" evidence="1">
    <location>
        <begin position="1"/>
        <end position="32"/>
    </location>
</feature>
<protein>
    <recommendedName>
        <fullName evidence="2">RNase III domain-containing protein</fullName>
    </recommendedName>
</protein>
<name>A0A164Y420_9AGAM</name>
<feature type="region of interest" description="Disordered" evidence="1">
    <location>
        <begin position="421"/>
        <end position="445"/>
    </location>
</feature>
<dbReference type="AlphaFoldDB" id="A0A164Y420"/>
<dbReference type="InterPro" id="IPR036389">
    <property type="entry name" value="RNase_III_sf"/>
</dbReference>
<dbReference type="EMBL" id="KV419399">
    <property type="protein sequence ID" value="KZS96559.1"/>
    <property type="molecule type" value="Genomic_DNA"/>
</dbReference>
<dbReference type="PANTHER" id="PTHR24216">
    <property type="entry name" value="PAXILLIN-RELATED"/>
    <property type="match status" value="1"/>
</dbReference>
<feature type="domain" description="RNase III" evidence="2">
    <location>
        <begin position="52"/>
        <end position="142"/>
    </location>
</feature>
<feature type="compositionally biased region" description="Low complexity" evidence="1">
    <location>
        <begin position="551"/>
        <end position="560"/>
    </location>
</feature>
<feature type="region of interest" description="Disordered" evidence="1">
    <location>
        <begin position="476"/>
        <end position="517"/>
    </location>
</feature>
<feature type="compositionally biased region" description="Low complexity" evidence="1">
    <location>
        <begin position="480"/>
        <end position="502"/>
    </location>
</feature>
<evidence type="ECO:0000313" key="4">
    <source>
        <dbReference type="Proteomes" id="UP000076722"/>
    </source>
</evidence>
<dbReference type="SUPFAM" id="SSF69065">
    <property type="entry name" value="RNase III domain-like"/>
    <property type="match status" value="1"/>
</dbReference>
<dbReference type="STRING" id="1314777.A0A164Y420"/>
<dbReference type="OrthoDB" id="2392202at2759"/>
<gene>
    <name evidence="3" type="ORF">SISNIDRAFT_547906</name>
</gene>
<keyword evidence="4" id="KW-1185">Reference proteome</keyword>
<evidence type="ECO:0000313" key="3">
    <source>
        <dbReference type="EMBL" id="KZS96559.1"/>
    </source>
</evidence>